<dbReference type="InterPro" id="IPR023299">
    <property type="entry name" value="ATPase_P-typ_cyto_dom_N"/>
</dbReference>
<dbReference type="Pfam" id="PF13246">
    <property type="entry name" value="Cation_ATPase"/>
    <property type="match status" value="1"/>
</dbReference>
<accession>A0AAQ3K8Q4</accession>
<dbReference type="GO" id="GO:0000166">
    <property type="term" value="F:nucleotide binding"/>
    <property type="evidence" value="ECO:0007669"/>
    <property type="project" value="InterPro"/>
</dbReference>
<reference evidence="3 4" key="1">
    <citation type="submission" date="2023-10" db="EMBL/GenBank/DDBJ databases">
        <title>Chromosome-scale genome assembly provides insights into flower coloration mechanisms of Canna indica.</title>
        <authorList>
            <person name="Li C."/>
        </authorList>
    </citation>
    <scope>NUCLEOTIDE SEQUENCE [LARGE SCALE GENOMIC DNA]</scope>
    <source>
        <tissue evidence="3">Flower</tissue>
    </source>
</reference>
<evidence type="ECO:0000313" key="3">
    <source>
        <dbReference type="EMBL" id="WOL04014.1"/>
    </source>
</evidence>
<name>A0AAQ3K8Q4_9LILI</name>
<dbReference type="AlphaFoldDB" id="A0AAQ3K8Q4"/>
<dbReference type="GO" id="GO:0005388">
    <property type="term" value="F:P-type calcium transporter activity"/>
    <property type="evidence" value="ECO:0007669"/>
    <property type="project" value="TreeGrafter"/>
</dbReference>
<keyword evidence="2" id="KW-0460">Magnesium</keyword>
<sequence length="116" mass="12952">MDRETLEANSKVHVHGKGAAELILSSCTRWVDIDGSICAMDLDKMNEFKKSIEDMAAISLRCVAFAYRICDLDEVPGKDKMDNWQLPDNELILLAIVGIKTIHSKNSTIAQHAIKH</sequence>
<proteinExistence type="predicted"/>
<evidence type="ECO:0000256" key="2">
    <source>
        <dbReference type="ARBA" id="ARBA00022842"/>
    </source>
</evidence>
<dbReference type="SUPFAM" id="SSF81660">
    <property type="entry name" value="Metal cation-transporting ATPase, ATP-binding domain N"/>
    <property type="match status" value="1"/>
</dbReference>
<dbReference type="GO" id="GO:0005886">
    <property type="term" value="C:plasma membrane"/>
    <property type="evidence" value="ECO:0007669"/>
    <property type="project" value="TreeGrafter"/>
</dbReference>
<dbReference type="Proteomes" id="UP001327560">
    <property type="component" value="Chromosome 4"/>
</dbReference>
<evidence type="ECO:0000256" key="1">
    <source>
        <dbReference type="ARBA" id="ARBA00004127"/>
    </source>
</evidence>
<protein>
    <submittedName>
        <fullName evidence="3">Calcium-transporting ATPase 9, plasma membrane-type-like isoform X3</fullName>
    </submittedName>
</protein>
<dbReference type="EMBL" id="CP136893">
    <property type="protein sequence ID" value="WOL04014.1"/>
    <property type="molecule type" value="Genomic_DNA"/>
</dbReference>
<evidence type="ECO:0000313" key="4">
    <source>
        <dbReference type="Proteomes" id="UP001327560"/>
    </source>
</evidence>
<dbReference type="GO" id="GO:0012505">
    <property type="term" value="C:endomembrane system"/>
    <property type="evidence" value="ECO:0007669"/>
    <property type="project" value="UniProtKB-SubCell"/>
</dbReference>
<keyword evidence="4" id="KW-1185">Reference proteome</keyword>
<dbReference type="PANTHER" id="PTHR24093:SF369">
    <property type="entry name" value="CALCIUM-TRANSPORTING ATPASE"/>
    <property type="match status" value="1"/>
</dbReference>
<gene>
    <name evidence="3" type="ORF">Cni_G12735</name>
</gene>
<comment type="subcellular location">
    <subcellularLocation>
        <location evidence="1">Endomembrane system</location>
        <topology evidence="1">Multi-pass membrane protein</topology>
    </subcellularLocation>
</comment>
<organism evidence="3 4">
    <name type="scientific">Canna indica</name>
    <name type="common">Indian-shot</name>
    <dbReference type="NCBI Taxonomy" id="4628"/>
    <lineage>
        <taxon>Eukaryota</taxon>
        <taxon>Viridiplantae</taxon>
        <taxon>Streptophyta</taxon>
        <taxon>Embryophyta</taxon>
        <taxon>Tracheophyta</taxon>
        <taxon>Spermatophyta</taxon>
        <taxon>Magnoliopsida</taxon>
        <taxon>Liliopsida</taxon>
        <taxon>Zingiberales</taxon>
        <taxon>Cannaceae</taxon>
        <taxon>Canna</taxon>
    </lineage>
</organism>
<dbReference type="PANTHER" id="PTHR24093">
    <property type="entry name" value="CATION TRANSPORTING ATPASE"/>
    <property type="match status" value="1"/>
</dbReference>
<dbReference type="Gene3D" id="3.40.1110.10">
    <property type="entry name" value="Calcium-transporting ATPase, cytoplasmic domain N"/>
    <property type="match status" value="1"/>
</dbReference>